<dbReference type="EMBL" id="BAAAZO010000012">
    <property type="protein sequence ID" value="GAA3634544.1"/>
    <property type="molecule type" value="Genomic_DNA"/>
</dbReference>
<dbReference type="Proteomes" id="UP001501074">
    <property type="component" value="Unassembled WGS sequence"/>
</dbReference>
<feature type="region of interest" description="Disordered" evidence="5">
    <location>
        <begin position="19"/>
        <end position="56"/>
    </location>
</feature>
<sequence length="333" mass="34681">MAVSCVISAALVLSACGGGSSESSAPASAATQKSEYVTPRTMPEGKGSNAADGDFPRTVVHFQGKSTLEAEPEKIVVISTGQADALLTLGVVPVGSTAGDGADMIPAYLTEAFPDDADDLAAVTSVGDRFAPDLESVANLKPDLILMNTAGKDAAAMYKSLSEIAPTVATQGTGLYWKQDFLLLGDAIGKREQAEKWLDDYQTEAADFGKGLPDPGNVSFLRQNEDRTRVFGVASFSGSVAEDIGLPRPESQSFTDETSQDISSEQLDLADGDHLFYGVQGGDATKLTGLPLWDSLAVVQAGKAVAVDDDTFYLNTGPTAARGILSTLEKTLG</sequence>
<dbReference type="PANTHER" id="PTHR30532:SF25">
    <property type="entry name" value="IRON(III) DICITRATE-BINDING PERIPLASMIC PROTEIN"/>
    <property type="match status" value="1"/>
</dbReference>
<organism evidence="7 8">
    <name type="scientific">Kineosporia mesophila</name>
    <dbReference type="NCBI Taxonomy" id="566012"/>
    <lineage>
        <taxon>Bacteria</taxon>
        <taxon>Bacillati</taxon>
        <taxon>Actinomycetota</taxon>
        <taxon>Actinomycetes</taxon>
        <taxon>Kineosporiales</taxon>
        <taxon>Kineosporiaceae</taxon>
        <taxon>Kineosporia</taxon>
    </lineage>
</organism>
<comment type="similarity">
    <text evidence="2">Belongs to the bacterial solute-binding protein 8 family.</text>
</comment>
<gene>
    <name evidence="7" type="ORF">GCM10022223_61100</name>
</gene>
<dbReference type="Pfam" id="PF01497">
    <property type="entry name" value="Peripla_BP_2"/>
    <property type="match status" value="1"/>
</dbReference>
<comment type="caution">
    <text evidence="7">The sequence shown here is derived from an EMBL/GenBank/DDBJ whole genome shotgun (WGS) entry which is preliminary data.</text>
</comment>
<keyword evidence="3" id="KW-0813">Transport</keyword>
<evidence type="ECO:0000256" key="1">
    <source>
        <dbReference type="ARBA" id="ARBA00004196"/>
    </source>
</evidence>
<evidence type="ECO:0000256" key="4">
    <source>
        <dbReference type="ARBA" id="ARBA00022729"/>
    </source>
</evidence>
<dbReference type="InterPro" id="IPR051313">
    <property type="entry name" value="Bact_iron-sidero_bind"/>
</dbReference>
<reference evidence="8" key="1">
    <citation type="journal article" date="2019" name="Int. J. Syst. Evol. Microbiol.">
        <title>The Global Catalogue of Microorganisms (GCM) 10K type strain sequencing project: providing services to taxonomists for standard genome sequencing and annotation.</title>
        <authorList>
            <consortium name="The Broad Institute Genomics Platform"/>
            <consortium name="The Broad Institute Genome Sequencing Center for Infectious Disease"/>
            <person name="Wu L."/>
            <person name="Ma J."/>
        </authorList>
    </citation>
    <scope>NUCLEOTIDE SEQUENCE [LARGE SCALE GENOMIC DNA]</scope>
    <source>
        <strain evidence="8">JCM 16902</strain>
    </source>
</reference>
<dbReference type="SUPFAM" id="SSF53807">
    <property type="entry name" value="Helical backbone' metal receptor"/>
    <property type="match status" value="1"/>
</dbReference>
<dbReference type="Gene3D" id="3.40.50.1980">
    <property type="entry name" value="Nitrogenase molybdenum iron protein domain"/>
    <property type="match status" value="2"/>
</dbReference>
<evidence type="ECO:0000256" key="3">
    <source>
        <dbReference type="ARBA" id="ARBA00022448"/>
    </source>
</evidence>
<proteinExistence type="inferred from homology"/>
<dbReference type="PANTHER" id="PTHR30532">
    <property type="entry name" value="IRON III DICITRATE-BINDING PERIPLASMIC PROTEIN"/>
    <property type="match status" value="1"/>
</dbReference>
<accession>A0ABP7AKP6</accession>
<evidence type="ECO:0000313" key="8">
    <source>
        <dbReference type="Proteomes" id="UP001501074"/>
    </source>
</evidence>
<evidence type="ECO:0000259" key="6">
    <source>
        <dbReference type="PROSITE" id="PS50983"/>
    </source>
</evidence>
<keyword evidence="4" id="KW-0732">Signal</keyword>
<evidence type="ECO:0000256" key="2">
    <source>
        <dbReference type="ARBA" id="ARBA00008814"/>
    </source>
</evidence>
<feature type="domain" description="Fe/B12 periplasmic-binding" evidence="6">
    <location>
        <begin position="74"/>
        <end position="333"/>
    </location>
</feature>
<keyword evidence="8" id="KW-1185">Reference proteome</keyword>
<evidence type="ECO:0000256" key="5">
    <source>
        <dbReference type="SAM" id="MobiDB-lite"/>
    </source>
</evidence>
<feature type="compositionally biased region" description="Low complexity" evidence="5">
    <location>
        <begin position="21"/>
        <end position="30"/>
    </location>
</feature>
<comment type="subcellular location">
    <subcellularLocation>
        <location evidence="1">Cell envelope</location>
    </subcellularLocation>
</comment>
<name>A0ABP7AKP6_9ACTN</name>
<protein>
    <submittedName>
        <fullName evidence="7">Iron-siderophore ABC transporter substrate-binding protein</fullName>
    </submittedName>
</protein>
<dbReference type="PROSITE" id="PS50983">
    <property type="entry name" value="FE_B12_PBP"/>
    <property type="match status" value="1"/>
</dbReference>
<evidence type="ECO:0000313" key="7">
    <source>
        <dbReference type="EMBL" id="GAA3634544.1"/>
    </source>
</evidence>
<dbReference type="InterPro" id="IPR002491">
    <property type="entry name" value="ABC_transptr_periplasmic_BD"/>
</dbReference>
<dbReference type="CDD" id="cd01146">
    <property type="entry name" value="FhuD"/>
    <property type="match status" value="1"/>
</dbReference>